<comment type="subcellular location">
    <subcellularLocation>
        <location evidence="1">Cell membrane</location>
        <topology evidence="1">Multi-pass membrane protein</topology>
    </subcellularLocation>
</comment>
<keyword evidence="5 6" id="KW-0472">Membrane</keyword>
<sequence>MTLSWIAFVVFFSIASSGSPGPNNMLLTTTGANHGFARAMPHVFGTGVGICLILVGLGLFGSQLLENGTFRGILKWGGMAYLIWLAYRIGTSRPKAESDDESAKPLGFLQAILFQALNPKVWLGGASGIVAYGAVAGEWTSLSMSLSFAILFSLISMPCGAVWALIGASARHLLRSERALRLFDVTMVLLLLASLVPVALS</sequence>
<dbReference type="PANTHER" id="PTHR30086">
    <property type="entry name" value="ARGININE EXPORTER PROTEIN ARGO"/>
    <property type="match status" value="1"/>
</dbReference>
<dbReference type="GO" id="GO:0033228">
    <property type="term" value="P:cysteine export across plasma membrane"/>
    <property type="evidence" value="ECO:0007669"/>
    <property type="project" value="TreeGrafter"/>
</dbReference>
<evidence type="ECO:0000256" key="6">
    <source>
        <dbReference type="SAM" id="Phobius"/>
    </source>
</evidence>
<evidence type="ECO:0000256" key="2">
    <source>
        <dbReference type="ARBA" id="ARBA00022475"/>
    </source>
</evidence>
<dbReference type="PATRIC" id="fig|1185652.3.peg.5010"/>
<evidence type="ECO:0000256" key="4">
    <source>
        <dbReference type="ARBA" id="ARBA00022989"/>
    </source>
</evidence>
<keyword evidence="4 6" id="KW-1133">Transmembrane helix</keyword>
<dbReference type="PANTHER" id="PTHR30086:SF20">
    <property type="entry name" value="ARGININE EXPORTER PROTEIN ARGO-RELATED"/>
    <property type="match status" value="1"/>
</dbReference>
<dbReference type="GO" id="GO:0005886">
    <property type="term" value="C:plasma membrane"/>
    <property type="evidence" value="ECO:0007669"/>
    <property type="project" value="UniProtKB-SubCell"/>
</dbReference>
<dbReference type="EMBL" id="CP003563">
    <property type="protein sequence ID" value="AFL53366.1"/>
    <property type="molecule type" value="Genomic_DNA"/>
</dbReference>
<evidence type="ECO:0000313" key="8">
    <source>
        <dbReference type="Proteomes" id="UP000006180"/>
    </source>
</evidence>
<keyword evidence="2" id="KW-1003">Cell membrane</keyword>
<evidence type="ECO:0000256" key="5">
    <source>
        <dbReference type="ARBA" id="ARBA00023136"/>
    </source>
</evidence>
<feature type="transmembrane region" description="Helical" evidence="6">
    <location>
        <begin position="42"/>
        <end position="61"/>
    </location>
</feature>
<feature type="transmembrane region" description="Helical" evidence="6">
    <location>
        <begin position="148"/>
        <end position="170"/>
    </location>
</feature>
<accession>I3XBW0</accession>
<feature type="transmembrane region" description="Helical" evidence="6">
    <location>
        <begin position="73"/>
        <end position="90"/>
    </location>
</feature>
<dbReference type="Proteomes" id="UP000006180">
    <property type="component" value="Chromosome"/>
</dbReference>
<feature type="transmembrane region" description="Helical" evidence="6">
    <location>
        <begin position="182"/>
        <end position="200"/>
    </location>
</feature>
<evidence type="ECO:0000256" key="3">
    <source>
        <dbReference type="ARBA" id="ARBA00022692"/>
    </source>
</evidence>
<protein>
    <submittedName>
        <fullName evidence="7">Uncharacterized protein</fullName>
    </submittedName>
</protein>
<name>I3XBW0_SINF2</name>
<keyword evidence="3 6" id="KW-0812">Transmembrane</keyword>
<dbReference type="HOGENOM" id="CLU_079569_1_0_5"/>
<dbReference type="eggNOG" id="COG1280">
    <property type="taxonomic scope" value="Bacteria"/>
</dbReference>
<organism evidence="7 8">
    <name type="scientific">Sinorhizobium fredii (strain USDA 257)</name>
    <dbReference type="NCBI Taxonomy" id="1185652"/>
    <lineage>
        <taxon>Bacteria</taxon>
        <taxon>Pseudomonadati</taxon>
        <taxon>Pseudomonadota</taxon>
        <taxon>Alphaproteobacteria</taxon>
        <taxon>Hyphomicrobiales</taxon>
        <taxon>Rhizobiaceae</taxon>
        <taxon>Sinorhizobium/Ensifer group</taxon>
        <taxon>Sinorhizobium</taxon>
    </lineage>
</organism>
<reference evidence="7 8" key="1">
    <citation type="journal article" date="2012" name="J. Bacteriol.">
        <title>Complete genome sequence of the broad-host-range strain Sinorhizobium fredii USDA257.</title>
        <authorList>
            <person name="Schuldes J."/>
            <person name="Rodriguez Orbegoso M."/>
            <person name="Schmeisser C."/>
            <person name="Krishnan H.B."/>
            <person name="Daniel R."/>
            <person name="Streit W.R."/>
        </authorList>
    </citation>
    <scope>NUCLEOTIDE SEQUENCE [LARGE SCALE GENOMIC DNA]</scope>
    <source>
        <strain evidence="7 8">USDA 257</strain>
    </source>
</reference>
<dbReference type="InterPro" id="IPR001123">
    <property type="entry name" value="LeuE-type"/>
</dbReference>
<evidence type="ECO:0000313" key="7">
    <source>
        <dbReference type="EMBL" id="AFL53366.1"/>
    </source>
</evidence>
<evidence type="ECO:0000256" key="1">
    <source>
        <dbReference type="ARBA" id="ARBA00004651"/>
    </source>
</evidence>
<gene>
    <name evidence="7" type="ORF">USDA257_c48310</name>
</gene>
<dbReference type="AlphaFoldDB" id="I3XBW0"/>
<dbReference type="GO" id="GO:0015171">
    <property type="term" value="F:amino acid transmembrane transporter activity"/>
    <property type="evidence" value="ECO:0007669"/>
    <property type="project" value="TreeGrafter"/>
</dbReference>
<dbReference type="KEGG" id="sfd:USDA257_c48310"/>
<proteinExistence type="predicted"/>
<dbReference type="STRING" id="1185652.USDA257_c48310"/>
<dbReference type="Pfam" id="PF01810">
    <property type="entry name" value="LysE"/>
    <property type="match status" value="1"/>
</dbReference>